<organism evidence="1 2">
    <name type="scientific">Acetitomaculum ruminis DSM 5522</name>
    <dbReference type="NCBI Taxonomy" id="1120918"/>
    <lineage>
        <taxon>Bacteria</taxon>
        <taxon>Bacillati</taxon>
        <taxon>Bacillota</taxon>
        <taxon>Clostridia</taxon>
        <taxon>Lachnospirales</taxon>
        <taxon>Lachnospiraceae</taxon>
        <taxon>Acetitomaculum</taxon>
    </lineage>
</organism>
<gene>
    <name evidence="1" type="ORF">SAMN05216249_10762</name>
</gene>
<accession>A0A1I0XQB0</accession>
<proteinExistence type="predicted"/>
<dbReference type="STRING" id="1120918.SAMN05216249_10762"/>
<dbReference type="OrthoDB" id="2086691at2"/>
<dbReference type="AlphaFoldDB" id="A0A1I0XQB0"/>
<reference evidence="1 2" key="1">
    <citation type="submission" date="2016-10" db="EMBL/GenBank/DDBJ databases">
        <authorList>
            <person name="de Groot N.N."/>
        </authorList>
    </citation>
    <scope>NUCLEOTIDE SEQUENCE [LARGE SCALE GENOMIC DNA]</scope>
    <source>
        <strain evidence="1 2">DSM 5522</strain>
    </source>
</reference>
<dbReference type="RefSeq" id="WP_143088275.1">
    <property type="nucleotide sequence ID" value="NZ_FOJY01000007.1"/>
</dbReference>
<dbReference type="Proteomes" id="UP000198838">
    <property type="component" value="Unassembled WGS sequence"/>
</dbReference>
<evidence type="ECO:0000313" key="1">
    <source>
        <dbReference type="EMBL" id="SFB02867.1"/>
    </source>
</evidence>
<dbReference type="EMBL" id="FOJY01000007">
    <property type="protein sequence ID" value="SFB02867.1"/>
    <property type="molecule type" value="Genomic_DNA"/>
</dbReference>
<name>A0A1I0XQB0_9FIRM</name>
<sequence>MKIKNSYPLNGIRLCIDLEDNVNCKGRAYSPLRAEPLIFNDMNGFFVEMDKVFDKAGYPQAFQEKRTFDGKTIPQGSFKNEKEAKIDDEFIEIQYGEQKTFDVIVDTRYNTSWQGKVLDTEGKMVGSFDGELELYKLI</sequence>
<evidence type="ECO:0000313" key="2">
    <source>
        <dbReference type="Proteomes" id="UP000198838"/>
    </source>
</evidence>
<protein>
    <submittedName>
        <fullName evidence="1">Uncharacterized protein</fullName>
    </submittedName>
</protein>
<keyword evidence="2" id="KW-1185">Reference proteome</keyword>